<gene>
    <name evidence="3" type="ORF">SI7747_08010710</name>
</gene>
<organism evidence="3">
    <name type="scientific">Spirodela intermedia</name>
    <name type="common">Intermediate duckweed</name>
    <dbReference type="NCBI Taxonomy" id="51605"/>
    <lineage>
        <taxon>Eukaryota</taxon>
        <taxon>Viridiplantae</taxon>
        <taxon>Streptophyta</taxon>
        <taxon>Embryophyta</taxon>
        <taxon>Tracheophyta</taxon>
        <taxon>Spermatophyta</taxon>
        <taxon>Magnoliopsida</taxon>
        <taxon>Liliopsida</taxon>
        <taxon>Araceae</taxon>
        <taxon>Lemnoideae</taxon>
        <taxon>Spirodela</taxon>
    </lineage>
</organism>
<keyword evidence="4" id="KW-1185">Reference proteome</keyword>
<dbReference type="AlphaFoldDB" id="A0A7I8J4L8"/>
<dbReference type="PANTHER" id="PTHR33734:SF35">
    <property type="entry name" value="LYSM DOMAIN-CONTAINING GPI-ANCHORED PROTEIN 1"/>
    <property type="match status" value="1"/>
</dbReference>
<reference evidence="3 4" key="1">
    <citation type="submission" date="2019-12" db="EMBL/GenBank/DDBJ databases">
        <authorList>
            <person name="Scholz U."/>
            <person name="Mascher M."/>
            <person name="Fiebig A."/>
        </authorList>
    </citation>
    <scope>NUCLEOTIDE SEQUENCE</scope>
</reference>
<keyword evidence="1" id="KW-0732">Signal</keyword>
<dbReference type="Pfam" id="PF01476">
    <property type="entry name" value="LysM"/>
    <property type="match status" value="1"/>
</dbReference>
<dbReference type="SUPFAM" id="SSF54106">
    <property type="entry name" value="LysM domain"/>
    <property type="match status" value="1"/>
</dbReference>
<dbReference type="SMART" id="SM00257">
    <property type="entry name" value="LysM"/>
    <property type="match status" value="2"/>
</dbReference>
<dbReference type="EMBL" id="LR743595">
    <property type="protein sequence ID" value="CAA2624904.1"/>
    <property type="molecule type" value="Genomic_DNA"/>
</dbReference>
<name>A0A7I8J4L8_SPIIN</name>
<feature type="chain" id="PRO_5029598345" description="LysM domain-containing protein" evidence="1">
    <location>
        <begin position="23"/>
        <end position="329"/>
    </location>
</feature>
<evidence type="ECO:0000313" key="4">
    <source>
        <dbReference type="Proteomes" id="UP001189122"/>
    </source>
</evidence>
<dbReference type="InterPro" id="IPR036779">
    <property type="entry name" value="LysM_dom_sf"/>
</dbReference>
<accession>A0A7I8J4L8</accession>
<dbReference type="EMBL" id="CACRZD030000008">
    <property type="protein sequence ID" value="CAA6664321.1"/>
    <property type="molecule type" value="Genomic_DNA"/>
</dbReference>
<dbReference type="PROSITE" id="PS51782">
    <property type="entry name" value="LYSM"/>
    <property type="match status" value="2"/>
</dbReference>
<evidence type="ECO:0000313" key="3">
    <source>
        <dbReference type="EMBL" id="CAA2624904.1"/>
    </source>
</evidence>
<protein>
    <recommendedName>
        <fullName evidence="2">LysM domain-containing protein</fullName>
    </recommendedName>
</protein>
<feature type="domain" description="LysM" evidence="2">
    <location>
        <begin position="79"/>
        <end position="126"/>
    </location>
</feature>
<proteinExistence type="predicted"/>
<feature type="domain" description="LysM" evidence="2">
    <location>
        <begin position="145"/>
        <end position="188"/>
    </location>
</feature>
<dbReference type="InterPro" id="IPR018392">
    <property type="entry name" value="LysM"/>
</dbReference>
<dbReference type="Gene3D" id="3.10.350.10">
    <property type="entry name" value="LysM domain"/>
    <property type="match status" value="2"/>
</dbReference>
<evidence type="ECO:0000256" key="1">
    <source>
        <dbReference type="SAM" id="SignalP"/>
    </source>
</evidence>
<sequence length="329" mass="33889">MAVFLFLFLFLLLCSAPRLGFCKSTIEPCNGSEACQALVGYTLYADLKVSEVAALFQVDSIALLAANAVDVSLSDVISVRYRSRPGDTLASIAGAVYSGLVTADQIQEANGISDSGAVDAGESLLVPLPCSCFNSSDNSLPAVYMSYVVREGDTVAGIAAAYSTTISDIMNVNAMASPSVKPSDILAIPLPACISSFPRFSSDFGLIVANGSYAITASHCVQCSCGPGNLNLYCTPSPLAVSCSSMQCRNSNLMLGNVTSQPTSAGCNVTSCTYGGLVNGSIVTSLTTSLQPRCPGPREFPAFIPLPSALPHGSLLAPSPSPPMPAPPT</sequence>
<dbReference type="Pfam" id="PF23472">
    <property type="entry name" value="LysM2_CERK1_LYK3_4_5"/>
    <property type="match status" value="1"/>
</dbReference>
<evidence type="ECO:0000259" key="2">
    <source>
        <dbReference type="PROSITE" id="PS51782"/>
    </source>
</evidence>
<dbReference type="CDD" id="cd00118">
    <property type="entry name" value="LysM"/>
    <property type="match status" value="2"/>
</dbReference>
<dbReference type="Proteomes" id="UP001189122">
    <property type="component" value="Unassembled WGS sequence"/>
</dbReference>
<dbReference type="PANTHER" id="PTHR33734">
    <property type="entry name" value="LYSM DOMAIN-CONTAINING GPI-ANCHORED PROTEIN 2"/>
    <property type="match status" value="1"/>
</dbReference>
<dbReference type="InterPro" id="IPR056562">
    <property type="entry name" value="LysM2_CERK1_LYK3_4_5"/>
</dbReference>
<feature type="signal peptide" evidence="1">
    <location>
        <begin position="1"/>
        <end position="22"/>
    </location>
</feature>